<organism evidence="1 2">
    <name type="scientific">Paraburkholderia unamae</name>
    <dbReference type="NCBI Taxonomy" id="219649"/>
    <lineage>
        <taxon>Bacteria</taxon>
        <taxon>Pseudomonadati</taxon>
        <taxon>Pseudomonadota</taxon>
        <taxon>Betaproteobacteria</taxon>
        <taxon>Burkholderiales</taxon>
        <taxon>Burkholderiaceae</taxon>
        <taxon>Paraburkholderia</taxon>
    </lineage>
</organism>
<comment type="caution">
    <text evidence="1">The sequence shown here is derived from an EMBL/GenBank/DDBJ whole genome shotgun (WGS) entry which is preliminary data.</text>
</comment>
<sequence length="137" mass="15581">MNESIQPVIATCVPSERRMSFLPKHLGAHFVTGEALVYRWACLLTEDNDGGVWEFFELSNGGFYLAPRSPERFTITCNLNQFTGQVSADAAGIIFTLYMLNQLANQTQEDRLINQYYWLRDFATMHPEYAAIFGAID</sequence>
<name>A0ACC6RXV0_9BURK</name>
<keyword evidence="2" id="KW-1185">Reference proteome</keyword>
<reference evidence="1" key="1">
    <citation type="submission" date="2024-01" db="EMBL/GenBank/DDBJ databases">
        <title>The diversity of rhizobia nodulating Mimosa spp. in eleven states of Brazil covering several biomes is determined by host plant, location, and edaphic factors.</title>
        <authorList>
            <person name="Rouws L."/>
            <person name="Barauna A."/>
            <person name="Beukes C."/>
            <person name="De Faria S.M."/>
            <person name="Gross E."/>
            <person name="Dos Reis Junior F.B."/>
            <person name="Simon M."/>
            <person name="Maluk M."/>
            <person name="Odee D.W."/>
            <person name="Kenicer G."/>
            <person name="Young J.P.W."/>
            <person name="Reis V.M."/>
            <person name="Zilli J."/>
            <person name="James E.K."/>
        </authorList>
    </citation>
    <scope>NUCLEOTIDE SEQUENCE</scope>
    <source>
        <strain evidence="1">JPY452</strain>
    </source>
</reference>
<evidence type="ECO:0000313" key="1">
    <source>
        <dbReference type="EMBL" id="MEM5406283.1"/>
    </source>
</evidence>
<accession>A0ACC6RXV0</accession>
<gene>
    <name evidence="1" type="ORF">VSR83_40970</name>
</gene>
<dbReference type="Proteomes" id="UP001392318">
    <property type="component" value="Unassembled WGS sequence"/>
</dbReference>
<proteinExistence type="predicted"/>
<dbReference type="EMBL" id="JAYMRU010000070">
    <property type="protein sequence ID" value="MEM5406283.1"/>
    <property type="molecule type" value="Genomic_DNA"/>
</dbReference>
<protein>
    <submittedName>
        <fullName evidence="1">Antirestriction protein</fullName>
    </submittedName>
</protein>
<evidence type="ECO:0000313" key="2">
    <source>
        <dbReference type="Proteomes" id="UP001392318"/>
    </source>
</evidence>